<keyword evidence="5" id="KW-0677">Repeat</keyword>
<feature type="compositionally biased region" description="Basic and acidic residues" evidence="9">
    <location>
        <begin position="31"/>
        <end position="42"/>
    </location>
</feature>
<dbReference type="GO" id="GO:0032040">
    <property type="term" value="C:small-subunit processome"/>
    <property type="evidence" value="ECO:0007669"/>
    <property type="project" value="TreeGrafter"/>
</dbReference>
<dbReference type="Proteomes" id="UP001182556">
    <property type="component" value="Unassembled WGS sequence"/>
</dbReference>
<dbReference type="SUPFAM" id="SSF50978">
    <property type="entry name" value="WD40 repeat-like"/>
    <property type="match status" value="1"/>
</dbReference>
<dbReference type="InterPro" id="IPR015943">
    <property type="entry name" value="WD40/YVTN_repeat-like_dom_sf"/>
</dbReference>
<dbReference type="InterPro" id="IPR001680">
    <property type="entry name" value="WD40_rpt"/>
</dbReference>
<feature type="region of interest" description="Disordered" evidence="9">
    <location>
        <begin position="523"/>
        <end position="622"/>
    </location>
</feature>
<keyword evidence="3" id="KW-0698">rRNA processing</keyword>
<feature type="region of interest" description="Disordered" evidence="9">
    <location>
        <begin position="1"/>
        <end position="77"/>
    </location>
</feature>
<evidence type="ECO:0000256" key="8">
    <source>
        <dbReference type="PROSITE-ProRule" id="PRU00221"/>
    </source>
</evidence>
<dbReference type="FunFam" id="2.130.10.10:FF:000378">
    <property type="entry name" value="U3 small nucleolar RNA-associated protein 7"/>
    <property type="match status" value="1"/>
</dbReference>
<organism evidence="11 12">
    <name type="scientific">Papiliotrema laurentii</name>
    <name type="common">Cryptococcus laurentii</name>
    <dbReference type="NCBI Taxonomy" id="5418"/>
    <lineage>
        <taxon>Eukaryota</taxon>
        <taxon>Fungi</taxon>
        <taxon>Dikarya</taxon>
        <taxon>Basidiomycota</taxon>
        <taxon>Agaricomycotina</taxon>
        <taxon>Tremellomycetes</taxon>
        <taxon>Tremellales</taxon>
        <taxon>Rhynchogastremaceae</taxon>
        <taxon>Papiliotrema</taxon>
    </lineage>
</organism>
<dbReference type="GO" id="GO:0000462">
    <property type="term" value="P:maturation of SSU-rRNA from tricistronic rRNA transcript (SSU-rRNA, 5.8S rRNA, LSU-rRNA)"/>
    <property type="evidence" value="ECO:0007669"/>
    <property type="project" value="TreeGrafter"/>
</dbReference>
<dbReference type="PROSITE" id="PS50082">
    <property type="entry name" value="WD_REPEATS_2"/>
    <property type="match status" value="1"/>
</dbReference>
<dbReference type="Pfam" id="PF08149">
    <property type="entry name" value="BING4CT"/>
    <property type="match status" value="1"/>
</dbReference>
<feature type="domain" description="BING4 C-terminal" evidence="10">
    <location>
        <begin position="411"/>
        <end position="490"/>
    </location>
</feature>
<keyword evidence="4 8" id="KW-0853">WD repeat</keyword>
<dbReference type="PANTHER" id="PTHR14085:SF3">
    <property type="entry name" value="WD REPEAT-CONTAINING PROTEIN 46"/>
    <property type="match status" value="1"/>
</dbReference>
<feature type="compositionally biased region" description="Acidic residues" evidence="9">
    <location>
        <begin position="535"/>
        <end position="548"/>
    </location>
</feature>
<dbReference type="InterPro" id="IPR012952">
    <property type="entry name" value="BING4_C_dom"/>
</dbReference>
<evidence type="ECO:0000256" key="9">
    <source>
        <dbReference type="SAM" id="MobiDB-lite"/>
    </source>
</evidence>
<evidence type="ECO:0000256" key="4">
    <source>
        <dbReference type="ARBA" id="ARBA00022574"/>
    </source>
</evidence>
<reference evidence="11" key="1">
    <citation type="submission" date="2023-02" db="EMBL/GenBank/DDBJ databases">
        <title>Identification and recombinant expression of a fungal hydrolase from Papiliotrema laurentii that hydrolyzes apple cutin and clears colloidal polyester polyurethane.</title>
        <authorList>
            <consortium name="DOE Joint Genome Institute"/>
            <person name="Roman V.A."/>
            <person name="Bojanowski C."/>
            <person name="Crable B.R."/>
            <person name="Wagner D.N."/>
            <person name="Hung C.S."/>
            <person name="Nadeau L.J."/>
            <person name="Schratz L."/>
            <person name="Haridas S."/>
            <person name="Pangilinan J."/>
            <person name="Lipzen A."/>
            <person name="Na H."/>
            <person name="Yan M."/>
            <person name="Ng V."/>
            <person name="Grigoriev I.V."/>
            <person name="Spatafora J.W."/>
            <person name="Barlow D."/>
            <person name="Biffinger J."/>
            <person name="Kelley-Loughnane N."/>
            <person name="Varaljay V.A."/>
            <person name="Crookes-Goodson W.J."/>
        </authorList>
    </citation>
    <scope>NUCLEOTIDE SEQUENCE</scope>
    <source>
        <strain evidence="11">5307AH</strain>
    </source>
</reference>
<evidence type="ECO:0000256" key="2">
    <source>
        <dbReference type="ARBA" id="ARBA00004604"/>
    </source>
</evidence>
<evidence type="ECO:0000259" key="10">
    <source>
        <dbReference type="SMART" id="SM01033"/>
    </source>
</evidence>
<evidence type="ECO:0000313" key="11">
    <source>
        <dbReference type="EMBL" id="KAK1924608.1"/>
    </source>
</evidence>
<dbReference type="InterPro" id="IPR036322">
    <property type="entry name" value="WD40_repeat_dom_sf"/>
</dbReference>
<evidence type="ECO:0000256" key="3">
    <source>
        <dbReference type="ARBA" id="ARBA00022552"/>
    </source>
</evidence>
<dbReference type="Pfam" id="PF00400">
    <property type="entry name" value="WD40"/>
    <property type="match status" value="1"/>
</dbReference>
<accession>A0AAD9L613</accession>
<dbReference type="Gene3D" id="2.130.10.10">
    <property type="entry name" value="YVTN repeat-like/Quinoprotein amine dehydrogenase"/>
    <property type="match status" value="1"/>
</dbReference>
<comment type="function">
    <text evidence="1">Involved in nucleolar processing of pre-18S ribosomal RNA.</text>
</comment>
<feature type="repeat" description="WD" evidence="8">
    <location>
        <begin position="322"/>
        <end position="358"/>
    </location>
</feature>
<dbReference type="SMART" id="SM01033">
    <property type="entry name" value="BING4CT"/>
    <property type="match status" value="1"/>
</dbReference>
<evidence type="ECO:0000256" key="1">
    <source>
        <dbReference type="ARBA" id="ARBA00004099"/>
    </source>
</evidence>
<dbReference type="SMART" id="SM00320">
    <property type="entry name" value="WD40"/>
    <property type="match status" value="5"/>
</dbReference>
<evidence type="ECO:0000256" key="6">
    <source>
        <dbReference type="ARBA" id="ARBA00023242"/>
    </source>
</evidence>
<gene>
    <name evidence="11" type="ORF">DB88DRAFT_438006</name>
</gene>
<feature type="compositionally biased region" description="Polar residues" evidence="9">
    <location>
        <begin position="43"/>
        <end position="71"/>
    </location>
</feature>
<comment type="subcellular location">
    <subcellularLocation>
        <location evidence="2">Nucleus</location>
        <location evidence="2">Nucleolus</location>
    </subcellularLocation>
</comment>
<sequence>MDALIASAGPIQRPKAGPSRHRPNPRNAAHKTVERGPNKESIDPSTHSILNQTRLPSSFHSRSLPTGSGQPTLKPDASVYKIKDKKLKAKVGKEDLAAQRAQRDREDVDQWLNAPLAGGSGSTGIQVDEEMGEKTWRVGQDEVVKHVGVASAKKKFDLRLEDMGDYFVDYTRNGRHLAIASSRGHVATFDWQAGKLHSEIHLKETVRDIKFLQSESFYAVAQKKYVFVYDQNGVELHKLKQHIDVTHLEFLPYHYLLTSLGHAGWLKYHDVSTGVLLTQIPTKLGSPTSMAQNPHSAIIHAGHANGTMTLWSPNMTTPHVKLLAHRGPITGIAVDPSENSIGRYCATAGLDGTVKIWDGRMWGKEVRSWGVRNTPSTVRYSQKGCLAIGGKSGVTVYNKDLTTFGNRAPGPYLTLPLPGLTASSAMFCPYDDVLAVGHGKGISSLLVPGSGEAQFDSNEADVYESHNRRREREVRGVLEKIRPELITMDTEFLGTVGEKPRGTFEEREGRSYRQLSRVERLKLDGKAEGSLGNEDGGDVEGEEGEDGEAEGKGGKKEKEKYKMRGKSGSMKKYLRKKKKNVIDPSLLAMRQKVANQRKADEERRRVERGEVVKESGALARFA</sequence>
<dbReference type="EMBL" id="JAODAN010000004">
    <property type="protein sequence ID" value="KAK1924608.1"/>
    <property type="molecule type" value="Genomic_DNA"/>
</dbReference>
<evidence type="ECO:0000313" key="12">
    <source>
        <dbReference type="Proteomes" id="UP001182556"/>
    </source>
</evidence>
<dbReference type="InterPro" id="IPR040315">
    <property type="entry name" value="WDR46/Utp7"/>
</dbReference>
<keyword evidence="6" id="KW-0539">Nucleus</keyword>
<protein>
    <recommendedName>
        <fullName evidence="7">U three protein 7</fullName>
    </recommendedName>
</protein>
<dbReference type="PANTHER" id="PTHR14085">
    <property type="entry name" value="WD-REPEAT PROTEIN BING4"/>
    <property type="match status" value="1"/>
</dbReference>
<evidence type="ECO:0000256" key="7">
    <source>
        <dbReference type="ARBA" id="ARBA00076453"/>
    </source>
</evidence>
<comment type="caution">
    <text evidence="11">The sequence shown here is derived from an EMBL/GenBank/DDBJ whole genome shotgun (WGS) entry which is preliminary data.</text>
</comment>
<dbReference type="GO" id="GO:0030686">
    <property type="term" value="C:90S preribosome"/>
    <property type="evidence" value="ECO:0007669"/>
    <property type="project" value="TreeGrafter"/>
</dbReference>
<proteinExistence type="predicted"/>
<evidence type="ECO:0000256" key="5">
    <source>
        <dbReference type="ARBA" id="ARBA00022737"/>
    </source>
</evidence>
<feature type="compositionally biased region" description="Basic and acidic residues" evidence="9">
    <location>
        <begin position="549"/>
        <end position="562"/>
    </location>
</feature>
<keyword evidence="12" id="KW-1185">Reference proteome</keyword>
<name>A0AAD9L613_PAPLA</name>
<feature type="compositionally biased region" description="Basic and acidic residues" evidence="9">
    <location>
        <begin position="597"/>
        <end position="613"/>
    </location>
</feature>
<dbReference type="AlphaFoldDB" id="A0AAD9L613"/>
<dbReference type="PROSITE" id="PS50294">
    <property type="entry name" value="WD_REPEATS_REGION"/>
    <property type="match status" value="1"/>
</dbReference>